<feature type="compositionally biased region" description="Basic and acidic residues" evidence="1">
    <location>
        <begin position="92"/>
        <end position="108"/>
    </location>
</feature>
<comment type="caution">
    <text evidence="2">The sequence shown here is derived from an EMBL/GenBank/DDBJ whole genome shotgun (WGS) entry which is preliminary data.</text>
</comment>
<evidence type="ECO:0000313" key="2">
    <source>
        <dbReference type="EMBL" id="KAF0920613.1"/>
    </source>
</evidence>
<sequence length="120" mass="12654">MAGAGSGRVGRILAAQFRRWLAGIRGGVWVMALAAMRRHSVAGCRGVWRGALGWHFIERKAGTLSEGRGGRRACNRSGAGGRQIGTAWAPSDSERTQKGGRPCGRETTDGAAARVTVFCS</sequence>
<dbReference type="Proteomes" id="UP000479710">
    <property type="component" value="Unassembled WGS sequence"/>
</dbReference>
<protein>
    <submittedName>
        <fullName evidence="2">Uncharacterized protein</fullName>
    </submittedName>
</protein>
<keyword evidence="3" id="KW-1185">Reference proteome</keyword>
<name>A0A6G1E9J3_9ORYZ</name>
<evidence type="ECO:0000313" key="3">
    <source>
        <dbReference type="Proteomes" id="UP000479710"/>
    </source>
</evidence>
<gene>
    <name evidence="2" type="ORF">E2562_035900</name>
</gene>
<dbReference type="AlphaFoldDB" id="A0A6G1E9J3"/>
<proteinExistence type="predicted"/>
<evidence type="ECO:0000256" key="1">
    <source>
        <dbReference type="SAM" id="MobiDB-lite"/>
    </source>
</evidence>
<accession>A0A6G1E9J3</accession>
<reference evidence="2 3" key="1">
    <citation type="submission" date="2019-11" db="EMBL/GenBank/DDBJ databases">
        <title>Whole genome sequence of Oryza granulata.</title>
        <authorList>
            <person name="Li W."/>
        </authorList>
    </citation>
    <scope>NUCLEOTIDE SEQUENCE [LARGE SCALE GENOMIC DNA]</scope>
    <source>
        <strain evidence="3">cv. Menghai</strain>
        <tissue evidence="2">Leaf</tissue>
    </source>
</reference>
<feature type="region of interest" description="Disordered" evidence="1">
    <location>
        <begin position="67"/>
        <end position="109"/>
    </location>
</feature>
<organism evidence="2 3">
    <name type="scientific">Oryza meyeriana var. granulata</name>
    <dbReference type="NCBI Taxonomy" id="110450"/>
    <lineage>
        <taxon>Eukaryota</taxon>
        <taxon>Viridiplantae</taxon>
        <taxon>Streptophyta</taxon>
        <taxon>Embryophyta</taxon>
        <taxon>Tracheophyta</taxon>
        <taxon>Spermatophyta</taxon>
        <taxon>Magnoliopsida</taxon>
        <taxon>Liliopsida</taxon>
        <taxon>Poales</taxon>
        <taxon>Poaceae</taxon>
        <taxon>BOP clade</taxon>
        <taxon>Oryzoideae</taxon>
        <taxon>Oryzeae</taxon>
        <taxon>Oryzinae</taxon>
        <taxon>Oryza</taxon>
        <taxon>Oryza meyeriana</taxon>
    </lineage>
</organism>
<dbReference type="EMBL" id="SPHZ02000005">
    <property type="protein sequence ID" value="KAF0920613.1"/>
    <property type="molecule type" value="Genomic_DNA"/>
</dbReference>